<name>A0A1Q9F3C3_SYMMI</name>
<keyword evidence="1" id="KW-0812">Transmembrane</keyword>
<keyword evidence="1" id="KW-1133">Transmembrane helix</keyword>
<evidence type="ECO:0000313" key="2">
    <source>
        <dbReference type="EMBL" id="OLQ14161.1"/>
    </source>
</evidence>
<accession>A0A1Q9F3C3</accession>
<comment type="caution">
    <text evidence="2">The sequence shown here is derived from an EMBL/GenBank/DDBJ whole genome shotgun (WGS) entry which is preliminary data.</text>
</comment>
<gene>
    <name evidence="2" type="ORF">AK812_SmicGene1738</name>
</gene>
<keyword evidence="1" id="KW-0472">Membrane</keyword>
<keyword evidence="3" id="KW-1185">Reference proteome</keyword>
<dbReference type="AlphaFoldDB" id="A0A1Q9F3C3"/>
<feature type="transmembrane region" description="Helical" evidence="1">
    <location>
        <begin position="20"/>
        <end position="43"/>
    </location>
</feature>
<protein>
    <submittedName>
        <fullName evidence="2">Uncharacterized protein</fullName>
    </submittedName>
</protein>
<reference evidence="2 3" key="1">
    <citation type="submission" date="2016-02" db="EMBL/GenBank/DDBJ databases">
        <title>Genome analysis of coral dinoflagellate symbionts highlights evolutionary adaptations to a symbiotic lifestyle.</title>
        <authorList>
            <person name="Aranda M."/>
            <person name="Li Y."/>
            <person name="Liew Y.J."/>
            <person name="Baumgarten S."/>
            <person name="Simakov O."/>
            <person name="Wilson M."/>
            <person name="Piel J."/>
            <person name="Ashoor H."/>
            <person name="Bougouffa S."/>
            <person name="Bajic V.B."/>
            <person name="Ryu T."/>
            <person name="Ravasi T."/>
            <person name="Bayer T."/>
            <person name="Micklem G."/>
            <person name="Kim H."/>
            <person name="Bhak J."/>
            <person name="Lajeunesse T.C."/>
            <person name="Voolstra C.R."/>
        </authorList>
    </citation>
    <scope>NUCLEOTIDE SEQUENCE [LARGE SCALE GENOMIC DNA]</scope>
    <source>
        <strain evidence="2 3">CCMP2467</strain>
    </source>
</reference>
<evidence type="ECO:0000313" key="3">
    <source>
        <dbReference type="Proteomes" id="UP000186817"/>
    </source>
</evidence>
<dbReference type="Proteomes" id="UP000186817">
    <property type="component" value="Unassembled WGS sequence"/>
</dbReference>
<proteinExistence type="predicted"/>
<organism evidence="2 3">
    <name type="scientific">Symbiodinium microadriaticum</name>
    <name type="common">Dinoflagellate</name>
    <name type="synonym">Zooxanthella microadriatica</name>
    <dbReference type="NCBI Taxonomy" id="2951"/>
    <lineage>
        <taxon>Eukaryota</taxon>
        <taxon>Sar</taxon>
        <taxon>Alveolata</taxon>
        <taxon>Dinophyceae</taxon>
        <taxon>Suessiales</taxon>
        <taxon>Symbiodiniaceae</taxon>
        <taxon>Symbiodinium</taxon>
    </lineage>
</organism>
<dbReference type="EMBL" id="LSRX01000019">
    <property type="protein sequence ID" value="OLQ14161.1"/>
    <property type="molecule type" value="Genomic_DNA"/>
</dbReference>
<evidence type="ECO:0000256" key="1">
    <source>
        <dbReference type="SAM" id="Phobius"/>
    </source>
</evidence>
<sequence length="125" mass="13857">MVLQPGTVAVASIITGTIAIAWHSFDLVVFLLDLVLGAGLTWSRHEHHDSEYRYLFSPVIIWPSEAKLIHTSGKAWRKPLVPLDILVSRGPGSSDEAYCWCDRDSCLCALLRLVLHSAPWVFGST</sequence>